<dbReference type="InterPro" id="IPR046342">
    <property type="entry name" value="CBS_dom_sf"/>
</dbReference>
<dbReference type="PROSITE" id="PS51371">
    <property type="entry name" value="CBS"/>
    <property type="match status" value="2"/>
</dbReference>
<evidence type="ECO:0000313" key="5">
    <source>
        <dbReference type="Proteomes" id="UP001489509"/>
    </source>
</evidence>
<dbReference type="SMART" id="SM00116">
    <property type="entry name" value="CBS"/>
    <property type="match status" value="2"/>
</dbReference>
<dbReference type="CDD" id="cd04622">
    <property type="entry name" value="CBS_pair_HRP1_like"/>
    <property type="match status" value="1"/>
</dbReference>
<gene>
    <name evidence="4" type="ORF">WMO26_08540</name>
</gene>
<dbReference type="PANTHER" id="PTHR43080:SF2">
    <property type="entry name" value="CBS DOMAIN-CONTAINING PROTEIN"/>
    <property type="match status" value="1"/>
</dbReference>
<keyword evidence="1 2" id="KW-0129">CBS domain</keyword>
<keyword evidence="5" id="KW-1185">Reference proteome</keyword>
<dbReference type="RefSeq" id="WP_349219619.1">
    <property type="nucleotide sequence ID" value="NZ_JBBMFD010000013.1"/>
</dbReference>
<dbReference type="PANTHER" id="PTHR43080">
    <property type="entry name" value="CBS DOMAIN-CONTAINING PROTEIN CBSX3, MITOCHONDRIAL"/>
    <property type="match status" value="1"/>
</dbReference>
<organism evidence="4 5">
    <name type="scientific">Solibaculum intestinale</name>
    <dbReference type="NCBI Taxonomy" id="3133165"/>
    <lineage>
        <taxon>Bacteria</taxon>
        <taxon>Bacillati</taxon>
        <taxon>Bacillota</taxon>
        <taxon>Clostridia</taxon>
        <taxon>Eubacteriales</taxon>
        <taxon>Oscillospiraceae</taxon>
        <taxon>Solibaculum</taxon>
    </lineage>
</organism>
<dbReference type="Gene3D" id="3.10.580.10">
    <property type="entry name" value="CBS-domain"/>
    <property type="match status" value="1"/>
</dbReference>
<comment type="caution">
    <text evidence="4">The sequence shown here is derived from an EMBL/GenBank/DDBJ whole genome shotgun (WGS) entry which is preliminary data.</text>
</comment>
<feature type="domain" description="CBS" evidence="3">
    <location>
        <begin position="72"/>
        <end position="128"/>
    </location>
</feature>
<evidence type="ECO:0000256" key="2">
    <source>
        <dbReference type="PROSITE-ProRule" id="PRU00703"/>
    </source>
</evidence>
<dbReference type="InterPro" id="IPR051257">
    <property type="entry name" value="Diverse_CBS-Domain"/>
</dbReference>
<evidence type="ECO:0000259" key="3">
    <source>
        <dbReference type="PROSITE" id="PS51371"/>
    </source>
</evidence>
<reference evidence="4 5" key="1">
    <citation type="submission" date="2024-03" db="EMBL/GenBank/DDBJ databases">
        <title>Human intestinal bacterial collection.</title>
        <authorList>
            <person name="Pauvert C."/>
            <person name="Hitch T.C.A."/>
            <person name="Clavel T."/>
        </authorList>
    </citation>
    <scope>NUCLEOTIDE SEQUENCE [LARGE SCALE GENOMIC DNA]</scope>
    <source>
        <strain evidence="4 5">CLA-JM-H44</strain>
    </source>
</reference>
<dbReference type="SUPFAM" id="SSF54631">
    <property type="entry name" value="CBS-domain pair"/>
    <property type="match status" value="1"/>
</dbReference>
<evidence type="ECO:0000313" key="4">
    <source>
        <dbReference type="EMBL" id="MEQ2440869.1"/>
    </source>
</evidence>
<dbReference type="InterPro" id="IPR000644">
    <property type="entry name" value="CBS_dom"/>
</dbReference>
<accession>A0ABV1E0N2</accession>
<dbReference type="Pfam" id="PF00571">
    <property type="entry name" value="CBS"/>
    <property type="match status" value="2"/>
</dbReference>
<name>A0ABV1E0N2_9FIRM</name>
<feature type="domain" description="CBS" evidence="3">
    <location>
        <begin position="7"/>
        <end position="64"/>
    </location>
</feature>
<evidence type="ECO:0000256" key="1">
    <source>
        <dbReference type="ARBA" id="ARBA00023122"/>
    </source>
</evidence>
<dbReference type="EMBL" id="JBBMFD010000013">
    <property type="protein sequence ID" value="MEQ2440869.1"/>
    <property type="molecule type" value="Genomic_DNA"/>
</dbReference>
<sequence length="136" mass="14758">MYVSEIMSTRVVTAQAAQSVYEAARLMEDNNIGAIPVVEGSELKGMLTDRDIVLRCVAKGENPKSVRAGDIMTEKATYVTPSQHVDDAAQVMSCEQIRRLPVVENGRVTGMVSVADIARLRHGVEIAQAICEISKP</sequence>
<protein>
    <submittedName>
        <fullName evidence="4">CBS domain-containing protein</fullName>
    </submittedName>
</protein>
<dbReference type="Proteomes" id="UP001489509">
    <property type="component" value="Unassembled WGS sequence"/>
</dbReference>
<proteinExistence type="predicted"/>